<dbReference type="PANTHER" id="PTHR42927:SF1">
    <property type="entry name" value="HELICASE SUPERFAMILY 1 AND 2 DOMAIN-CONTAINING PROTEIN"/>
    <property type="match status" value="1"/>
</dbReference>
<dbReference type="Pfam" id="PF04313">
    <property type="entry name" value="HSDR_N"/>
    <property type="match status" value="1"/>
</dbReference>
<evidence type="ECO:0000313" key="3">
    <source>
        <dbReference type="EMBL" id="MEH1545774.1"/>
    </source>
</evidence>
<reference evidence="3" key="1">
    <citation type="submission" date="2024-02" db="EMBL/GenBank/DDBJ databases">
        <title>Bacterial skin colonization with Propionibacterium avidum as a risk factor for Periprosthetic Joint Infections - a single-center prospective study.</title>
        <authorList>
            <person name="Achermann Y."/>
        </authorList>
    </citation>
    <scope>NUCLEOTIDE SEQUENCE</scope>
    <source>
        <strain evidence="3">PAVI-2017310195</strain>
    </source>
</reference>
<dbReference type="AlphaFoldDB" id="A0AB35XFU7"/>
<keyword evidence="3" id="KW-0540">Nuclease</keyword>
<keyword evidence="3" id="KW-0378">Hydrolase</keyword>
<dbReference type="GO" id="GO:0003677">
    <property type="term" value="F:DNA binding"/>
    <property type="evidence" value="ECO:0007669"/>
    <property type="project" value="UniProtKB-KW"/>
</dbReference>
<dbReference type="GO" id="GO:0009035">
    <property type="term" value="F:type I site-specific deoxyribonuclease activity"/>
    <property type="evidence" value="ECO:0007669"/>
    <property type="project" value="UniProtKB-EC"/>
</dbReference>
<dbReference type="InterPro" id="IPR055180">
    <property type="entry name" value="HsdR_RecA-like_helicase_dom_2"/>
</dbReference>
<dbReference type="Gene3D" id="3.40.50.300">
    <property type="entry name" value="P-loop containing nucleotide triphosphate hydrolases"/>
    <property type="match status" value="3"/>
</dbReference>
<dbReference type="InterPro" id="IPR014001">
    <property type="entry name" value="Helicase_ATP-bd"/>
</dbReference>
<dbReference type="EMBL" id="JBAKUA010000002">
    <property type="protein sequence ID" value="MEH1545774.1"/>
    <property type="molecule type" value="Genomic_DNA"/>
</dbReference>
<accession>A0AB35XFU7</accession>
<dbReference type="Pfam" id="PF18766">
    <property type="entry name" value="SWI2_SNF2"/>
    <property type="match status" value="1"/>
</dbReference>
<dbReference type="InterPro" id="IPR027417">
    <property type="entry name" value="P-loop_NTPase"/>
</dbReference>
<dbReference type="Proteomes" id="UP001309299">
    <property type="component" value="Unassembled WGS sequence"/>
</dbReference>
<dbReference type="PROSITE" id="PS51192">
    <property type="entry name" value="HELICASE_ATP_BIND_1"/>
    <property type="match status" value="1"/>
</dbReference>
<organism evidence="3 4">
    <name type="scientific">Cutibacterium avidum</name>
    <dbReference type="NCBI Taxonomy" id="33010"/>
    <lineage>
        <taxon>Bacteria</taxon>
        <taxon>Bacillati</taxon>
        <taxon>Actinomycetota</taxon>
        <taxon>Actinomycetes</taxon>
        <taxon>Propionibacteriales</taxon>
        <taxon>Propionibacteriaceae</taxon>
        <taxon>Cutibacterium</taxon>
    </lineage>
</organism>
<dbReference type="GO" id="GO:0009307">
    <property type="term" value="P:DNA restriction-modification system"/>
    <property type="evidence" value="ECO:0007669"/>
    <property type="project" value="UniProtKB-KW"/>
</dbReference>
<comment type="caution">
    <text evidence="3">The sequence shown here is derived from an EMBL/GenBank/DDBJ whole genome shotgun (WGS) entry which is preliminary data.</text>
</comment>
<gene>
    <name evidence="3" type="ORF">V7F78_01815</name>
</gene>
<keyword evidence="3" id="KW-0255">Endonuclease</keyword>
<dbReference type="RefSeq" id="WP_252908343.1">
    <property type="nucleotide sequence ID" value="NZ_JAHDUC010000004.1"/>
</dbReference>
<dbReference type="GO" id="GO:0005524">
    <property type="term" value="F:ATP binding"/>
    <property type="evidence" value="ECO:0007669"/>
    <property type="project" value="UniProtKB-KW"/>
</dbReference>
<name>A0AB35XFU7_9ACTN</name>
<dbReference type="Pfam" id="PF22679">
    <property type="entry name" value="T1R_D3-like"/>
    <property type="match status" value="1"/>
</dbReference>
<sequence>MIAPRLDEASLEALIVTQMVEGGWSEGRPPDFDPAYALDLEHLTTFVEATQPRVAKALSLGDQTPARHRFLARLQGEITKRGVVDILRGGVDHLGQHVDLYYPQPSAGNARAAKLFAANRFVITRQVHHSPSNRGDAVDLVAFVNGIPVFTFELKNNITKQTVDDAVQQYQRDRDPKELLFAFGRTLAHFAVDDQRVKFCTQLKGAASWFLPFDQGYDDGAGNPPNPDGVMTDYLWRRILAPESLAGIIENYAQILTEKNPTTGKKTKKAIFPRYHQLDAVRCLLADVTKNGAGRKYLIQHSAGSGKSNSIAWLVHQLTETTHHGRVAFDSIIVVTDRIILDDQLSQTIKAFLQVGSTLVHADRSGDLRRAITAGKKIIVTTVQKFPYILDDIGTEHQGRRFAIVIDEAHSSQGSKTSAAISRALGGGENGDEEESVEDQINRIIESKKLLPNASYFAFTATPKNKTLEMFGEPVANPDGTTGYRPFHSYTMKQAIQEGFIVDVLANYTPVGSYYKLMKTVEDDPEFDARRASKKLRAYVEGNEHAIAQKADIMVDHFLSQVLAKQKIGGQARAMIVTSSIARCIEYFHAVEAALAARKSPYKAIVAFSGEHDDKGIQVTEASLNGLPSRAIAEQIRTDPYRILVVANKFQTGYDEPLLHTMYVDKTLSGVLAVQTLSRLNRAHPAKHETFVLDFANTADDIQRAFAPYYRTTVLAEATDANKLHDLVHDLDDFGVYTLEHVDEFVARYLRGESRDRLDPLLDECVAEYVELPDEDDQVKFKGDAKAFLRTYNFLSTVLPYGSADWEKHSIFLDHLVPKLPAPKEEDLSTGILENVDLESYRAEKLASMRIVLDDEDGLIAPVPAAGGGSPVDPDLERLSEIVKSFNAHFGNIEWNDSDRVERFITEEIPRLVSEDEAYKNAQANNDPVNARVESDRALGQVMLRLIADDTQLFKEFQDNESFKRWLADAVFNATYRRSA</sequence>
<proteinExistence type="predicted"/>
<dbReference type="InterPro" id="IPR040980">
    <property type="entry name" value="SWI2_SNF2"/>
</dbReference>
<protein>
    <submittedName>
        <fullName evidence="3">Type I restriction endonuclease</fullName>
    </submittedName>
</protein>
<feature type="region of interest" description="Disordered" evidence="1">
    <location>
        <begin position="417"/>
        <end position="436"/>
    </location>
</feature>
<evidence type="ECO:0000313" key="4">
    <source>
        <dbReference type="Proteomes" id="UP001309299"/>
    </source>
</evidence>
<dbReference type="SUPFAM" id="SSF52540">
    <property type="entry name" value="P-loop containing nucleoside triphosphate hydrolases"/>
    <property type="match status" value="2"/>
</dbReference>
<feature type="domain" description="Helicase ATP-binding" evidence="2">
    <location>
        <begin position="288"/>
        <end position="481"/>
    </location>
</feature>
<dbReference type="PANTHER" id="PTHR42927">
    <property type="entry name" value="HELICASE SUPERFAMILY 1 AND 2 DOMAIN-CONTAINING PROTEIN"/>
    <property type="match status" value="1"/>
</dbReference>
<dbReference type="InterPro" id="IPR007409">
    <property type="entry name" value="Restrct_endonuc_type1_HsdR_N"/>
</dbReference>
<evidence type="ECO:0000259" key="2">
    <source>
        <dbReference type="PROSITE" id="PS51192"/>
    </source>
</evidence>
<dbReference type="Gene3D" id="3.90.1570.50">
    <property type="match status" value="1"/>
</dbReference>
<dbReference type="SMART" id="SM00487">
    <property type="entry name" value="DEXDc"/>
    <property type="match status" value="1"/>
</dbReference>
<evidence type="ECO:0000256" key="1">
    <source>
        <dbReference type="SAM" id="MobiDB-lite"/>
    </source>
</evidence>